<evidence type="ECO:0000256" key="6">
    <source>
        <dbReference type="ARBA" id="ARBA00023203"/>
    </source>
</evidence>
<feature type="region of interest" description="Disordered" evidence="10">
    <location>
        <begin position="399"/>
        <end position="418"/>
    </location>
</feature>
<dbReference type="CDD" id="cd00821">
    <property type="entry name" value="PH"/>
    <property type="match status" value="1"/>
</dbReference>
<dbReference type="SMART" id="SM00262">
    <property type="entry name" value="GEL"/>
    <property type="match status" value="3"/>
</dbReference>
<reference evidence="14" key="1">
    <citation type="submission" date="2007-12" db="EMBL/GenBank/DDBJ databases">
        <title>Annotation of Entamoeba dispar SAW760.</title>
        <authorList>
            <person name="Lorenzi H."/>
            <person name="Inman J."/>
            <person name="Schobel S."/>
            <person name="Amedeo P."/>
            <person name="Caler E."/>
        </authorList>
    </citation>
    <scope>NUCLEOTIDE SEQUENCE [LARGE SCALE GENOMIC DNA]</scope>
    <source>
        <strain evidence="14">ATCC PRA-260 / SAW760</strain>
    </source>
</reference>
<keyword evidence="14" id="KW-1185">Reference proteome</keyword>
<evidence type="ECO:0000256" key="10">
    <source>
        <dbReference type="SAM" id="MobiDB-lite"/>
    </source>
</evidence>
<dbReference type="Pfam" id="PF00400">
    <property type="entry name" value="WD40"/>
    <property type="match status" value="1"/>
</dbReference>
<dbReference type="InterPro" id="IPR007123">
    <property type="entry name" value="Gelsolin-like_dom"/>
</dbReference>
<comment type="subcellular location">
    <subcellularLocation>
        <location evidence="1">Cytoplasm</location>
    </subcellularLocation>
</comment>
<keyword evidence="5 8" id="KW-0677">Repeat</keyword>
<dbReference type="SMART" id="SM00320">
    <property type="entry name" value="WD40"/>
    <property type="match status" value="3"/>
</dbReference>
<dbReference type="SMART" id="SM00233">
    <property type="entry name" value="PH"/>
    <property type="match status" value="3"/>
</dbReference>
<dbReference type="InterPro" id="IPR015943">
    <property type="entry name" value="WD40/YVTN_repeat-like_dom_sf"/>
</dbReference>
<keyword evidence="13" id="KW-0378">Hydrolase</keyword>
<dbReference type="Proteomes" id="UP000008076">
    <property type="component" value="Unassembled WGS sequence"/>
</dbReference>
<dbReference type="InterPro" id="IPR019775">
    <property type="entry name" value="WD40_repeat_CS"/>
</dbReference>
<keyword evidence="9" id="KW-0175">Coiled coil</keyword>
<dbReference type="PANTHER" id="PTHR10856">
    <property type="entry name" value="CORONIN"/>
    <property type="match status" value="1"/>
</dbReference>
<dbReference type="SUPFAM" id="SSF47050">
    <property type="entry name" value="VHP, Villin headpiece domain"/>
    <property type="match status" value="1"/>
</dbReference>
<evidence type="ECO:0000259" key="12">
    <source>
        <dbReference type="PROSITE" id="PS51089"/>
    </source>
</evidence>
<dbReference type="InterPro" id="IPR015048">
    <property type="entry name" value="DUF1899"/>
</dbReference>
<dbReference type="PROSITE" id="PS50082">
    <property type="entry name" value="WD_REPEATS_2"/>
    <property type="match status" value="1"/>
</dbReference>
<evidence type="ECO:0000256" key="3">
    <source>
        <dbReference type="ARBA" id="ARBA00022490"/>
    </source>
</evidence>
<evidence type="ECO:0000256" key="5">
    <source>
        <dbReference type="ARBA" id="ARBA00022737"/>
    </source>
</evidence>
<keyword evidence="13" id="KW-0012">Acyltransferase</keyword>
<dbReference type="InterPro" id="IPR007122">
    <property type="entry name" value="Villin/Gelsolin"/>
</dbReference>
<protein>
    <recommendedName>
        <fullName evidence="8">Coronin</fullName>
    </recommendedName>
</protein>
<dbReference type="SMART" id="SM00153">
    <property type="entry name" value="VHP"/>
    <property type="match status" value="1"/>
</dbReference>
<sequence length="1602" mass="187989">MSISRRTLTISANAKAVSGSKFKNIYGETWNSNTWIRNVHPNIGNEPIIQVSSKFYGIPWKSNGEGLMYIGVMNKAERISDKPFVIKAHKQQITTFEFSPFHERMICTGSRDCSIKIWDIMPDGLTKDINEAKVNIQEEKRISNITFHPYADNLIASSCIDGIIKVYDITEANEAVIKVNNKETEILTLNWEGYYGENLMTISKDCMYRLYDPRVSSESIISYGVGETTKGLKGIFIEGSEYIVVSGFSKKGERTISLFDQRKEGIISKSIIDNQPTPLNIYYDNNNNIIYLTGRGNQIFTYEIQGRNLINLGKTNIQEGIFGSAFIPQRLYDVKKCEIGRFILLNSKCDTLYKVSFNLPRKEGNSIYQEDLYENVFSGIPEYTAREWLIPKIQEDNINKRRSSQQGGSKRNSRRRSSISLKPEHMKSIYEIGISEGGKSKIQEKLEKYNLTQGKKIKKLKLNGEIEEIERGWIWNSYIKRWYEMNEKYLMIFNNRDDPIPENIINILEIIGFNRTEEIEGKIGIVIDINEESEEVIKGKVKKQYIYFVNNQKEAEEWQTTFEILQENAEEIKEEEEKKEIKKEEIKTEREIEGLLYCIKPTMFSTIKHKYFYIEKGILYSQNITWWTQEAIGNSEMECFLNRIIHLSKTEGIFPKSYGKNTFQLTSKGNVIHLACKNEEEMEKWINACTPNNLKGEEADEELEDFRRTPAQDEMEYYFKGIFGGYYKIIFTLVANEIFIFKNRIDSKPIIKIYLEDIEDIDIKEDKGEMNIKMKEKGNIYKFKTQECKIWKEEIMERKKRTRDILNELGIRGNILNNDNEINEEYIQEKSNLGEEYFTDFKKLIKGEPSLLIQIKGRRRLRSYVIDIKQKELNPWNSYVLLCKEGIYVWRGQYSPKVNRSKAEELARRISEKERDKCKVILLTHGKDDRESDMWKKLGIEATKFNLDNNNLEKEKKYKSTEEQDKEEAEIIRIYRIVYDEKKEKKILNVRMIYEHGNTTLPPKEILKEGTVNIISTKTEIYVWQSITATNICKKIGNIIGNEIRKRNKAIIMVKINQNGENIIFKEKFSNYPGTLPIQMGGGIENQKINNKEIEHKPQKKIETMILEMKENKIKNFTEIILNNNGKMIFNNFKEGTYNIKRIEEHNTVEYPKELYGHFFSKEAFLIQYTFYPEGSEKAQHIVYFWQGRDASIMDMGTLAHKVVETSGTVDTSVQVRVVQGKEPKEFLKIFKGKFIIHLGGYNEYYDKRPEIYEIRGREKYLCKATQIPISYQLEEKGKGMKLMIGSIYLFKTIKGIEVIEGKECNEEEKKMVKMMGEEFKLPINYNQEICKKLIGGNIEFIEGIEKSKENYHQIRLFKFTFWITSVDIEEIEQPNQNDFNKEYVFLIDAGKIWLWFGSKALNETKKFSLQFALKCAEERGLKEVKIEKENEESMEFRALFEAWSDTNLLRKNNLRQNYPVCQKNEIELIIQLINGTFKEIDPILKNEIIIEGKRIKSIKNPSEPIEIDGIKVDQSIIFPKMEKRNKVTEIDAKELFDEYCRTRYTYAELITKPRPFGVDKSILETYLSDEEFQQVFGVSREEFYKMKPWCRDKLKHSVYLY</sequence>
<dbReference type="Gene3D" id="2.130.10.10">
    <property type="entry name" value="YVTN repeat-like/Quinoprotein amine dehydrogenase"/>
    <property type="match status" value="1"/>
</dbReference>
<dbReference type="PANTHER" id="PTHR10856:SF20">
    <property type="entry name" value="CORONIN-7"/>
    <property type="match status" value="1"/>
</dbReference>
<dbReference type="Gene3D" id="1.10.950.10">
    <property type="entry name" value="Villin headpiece domain"/>
    <property type="match status" value="1"/>
</dbReference>
<keyword evidence="13" id="KW-0808">Transferase</keyword>
<evidence type="ECO:0000256" key="7">
    <source>
        <dbReference type="PROSITE-ProRule" id="PRU00221"/>
    </source>
</evidence>
<feature type="domain" description="PH" evidence="11">
    <location>
        <begin position="459"/>
        <end position="694"/>
    </location>
</feature>
<feature type="domain" description="HP" evidence="12">
    <location>
        <begin position="1539"/>
        <end position="1602"/>
    </location>
</feature>
<keyword evidence="3" id="KW-0963">Cytoplasm</keyword>
<dbReference type="Pfam" id="PF08953">
    <property type="entry name" value="DUF1899"/>
    <property type="match status" value="1"/>
</dbReference>
<dbReference type="SMART" id="SM01166">
    <property type="entry name" value="DUF1899"/>
    <property type="match status" value="1"/>
</dbReference>
<dbReference type="OMA" id="YPGMLPI"/>
<gene>
    <name evidence="13" type="ORF">EDI_154560</name>
</gene>
<dbReference type="PROSITE" id="PS00678">
    <property type="entry name" value="WD_REPEATS_1"/>
    <property type="match status" value="1"/>
</dbReference>
<dbReference type="GO" id="GO:0007010">
    <property type="term" value="P:cytoskeleton organization"/>
    <property type="evidence" value="ECO:0007669"/>
    <property type="project" value="InterPro"/>
</dbReference>
<dbReference type="PROSITE" id="PS51089">
    <property type="entry name" value="HP"/>
    <property type="match status" value="1"/>
</dbReference>
<dbReference type="GO" id="GO:0005737">
    <property type="term" value="C:cytoplasm"/>
    <property type="evidence" value="ECO:0007669"/>
    <property type="project" value="UniProtKB-SubCell"/>
</dbReference>
<dbReference type="InterPro" id="IPR011993">
    <property type="entry name" value="PH-like_dom_sf"/>
</dbReference>
<accession>B0ECB0</accession>
<keyword evidence="6" id="KW-0009">Actin-binding</keyword>
<dbReference type="Gene3D" id="2.30.29.30">
    <property type="entry name" value="Pleckstrin-homology domain (PH domain)/Phosphotyrosine-binding domain (PTB)"/>
    <property type="match status" value="1"/>
</dbReference>
<feature type="coiled-coil region" evidence="9">
    <location>
        <begin position="555"/>
        <end position="592"/>
    </location>
</feature>
<dbReference type="PROSITE" id="PS50003">
    <property type="entry name" value="PH_DOMAIN"/>
    <property type="match status" value="1"/>
</dbReference>
<dbReference type="GeneID" id="5880911"/>
<dbReference type="InterPro" id="IPR001680">
    <property type="entry name" value="WD40_rpt"/>
</dbReference>
<dbReference type="InterPro" id="IPR001849">
    <property type="entry name" value="PH_domain"/>
</dbReference>
<dbReference type="SUPFAM" id="SSF50978">
    <property type="entry name" value="WD40 repeat-like"/>
    <property type="match status" value="1"/>
</dbReference>
<dbReference type="GO" id="GO:0051015">
    <property type="term" value="F:actin filament binding"/>
    <property type="evidence" value="ECO:0007669"/>
    <property type="project" value="InterPro"/>
</dbReference>
<dbReference type="PROSITE" id="PS50294">
    <property type="entry name" value="WD_REPEATS_REGION"/>
    <property type="match status" value="1"/>
</dbReference>
<dbReference type="InterPro" id="IPR015505">
    <property type="entry name" value="Coronin"/>
</dbReference>
<dbReference type="KEGG" id="edi:EDI_154560"/>
<dbReference type="GO" id="GO:0016787">
    <property type="term" value="F:hydrolase activity"/>
    <property type="evidence" value="ECO:0007669"/>
    <property type="project" value="UniProtKB-KW"/>
</dbReference>
<dbReference type="GO" id="GO:0016746">
    <property type="term" value="F:acyltransferase activity"/>
    <property type="evidence" value="ECO:0007669"/>
    <property type="project" value="UniProtKB-KW"/>
</dbReference>
<dbReference type="RefSeq" id="XP_001735941.1">
    <property type="nucleotide sequence ID" value="XM_001735889.1"/>
</dbReference>
<proteinExistence type="inferred from homology"/>
<evidence type="ECO:0000256" key="2">
    <source>
        <dbReference type="ARBA" id="ARBA00009482"/>
    </source>
</evidence>
<evidence type="ECO:0000313" key="14">
    <source>
        <dbReference type="Proteomes" id="UP000008076"/>
    </source>
</evidence>
<dbReference type="InterPro" id="IPR036886">
    <property type="entry name" value="Villin_headpiece_dom_sf"/>
</dbReference>
<evidence type="ECO:0000256" key="8">
    <source>
        <dbReference type="RuleBase" id="RU280818"/>
    </source>
</evidence>
<dbReference type="OrthoDB" id="6375767at2759"/>
<dbReference type="SMART" id="SM01167">
    <property type="entry name" value="DUF1900"/>
    <property type="match status" value="1"/>
</dbReference>
<dbReference type="Pfam" id="PF00626">
    <property type="entry name" value="Gelsolin"/>
    <property type="match status" value="1"/>
</dbReference>
<evidence type="ECO:0000256" key="4">
    <source>
        <dbReference type="ARBA" id="ARBA00022574"/>
    </source>
</evidence>
<evidence type="ECO:0000256" key="9">
    <source>
        <dbReference type="SAM" id="Coils"/>
    </source>
</evidence>
<dbReference type="Gene3D" id="3.40.20.10">
    <property type="entry name" value="Severin"/>
    <property type="match status" value="3"/>
</dbReference>
<evidence type="ECO:0000256" key="1">
    <source>
        <dbReference type="ARBA" id="ARBA00004496"/>
    </source>
</evidence>
<comment type="similarity">
    <text evidence="2 8">Belongs to the WD repeat coronin family.</text>
</comment>
<dbReference type="InterPro" id="IPR036322">
    <property type="entry name" value="WD40_repeat_dom_sf"/>
</dbReference>
<dbReference type="VEuPathDB" id="AmoebaDB:EDI_154560"/>
<dbReference type="SUPFAM" id="SSF50729">
    <property type="entry name" value="PH domain-like"/>
    <property type="match status" value="2"/>
</dbReference>
<keyword evidence="4 7" id="KW-0853">WD repeat</keyword>
<dbReference type="InterPro" id="IPR029006">
    <property type="entry name" value="ADF-H/Gelsolin-like_dom_sf"/>
</dbReference>
<name>B0ECB0_ENTDS</name>
<dbReference type="InterPro" id="IPR003128">
    <property type="entry name" value="Villin_headpiece"/>
</dbReference>
<dbReference type="EMBL" id="DS548704">
    <property type="protein sequence ID" value="EDR27834.1"/>
    <property type="molecule type" value="Genomic_DNA"/>
</dbReference>
<evidence type="ECO:0000259" key="11">
    <source>
        <dbReference type="PROSITE" id="PS50003"/>
    </source>
</evidence>
<evidence type="ECO:0000313" key="13">
    <source>
        <dbReference type="EMBL" id="EDR27834.1"/>
    </source>
</evidence>
<feature type="repeat" description="WD" evidence="7">
    <location>
        <begin position="86"/>
        <end position="120"/>
    </location>
</feature>
<dbReference type="eggNOG" id="KOG0303">
    <property type="taxonomic scope" value="Eukaryota"/>
</dbReference>
<organism evidence="14">
    <name type="scientific">Entamoeba dispar (strain ATCC PRA-260 / SAW760)</name>
    <dbReference type="NCBI Taxonomy" id="370354"/>
    <lineage>
        <taxon>Eukaryota</taxon>
        <taxon>Amoebozoa</taxon>
        <taxon>Evosea</taxon>
        <taxon>Archamoebae</taxon>
        <taxon>Mastigamoebida</taxon>
        <taxon>Entamoebidae</taxon>
        <taxon>Entamoeba</taxon>
    </lineage>
</organism>
<dbReference type="eggNOG" id="KOG0443">
    <property type="taxonomic scope" value="Eukaryota"/>
</dbReference>
<dbReference type="SUPFAM" id="SSF55753">
    <property type="entry name" value="Actin depolymerizing proteins"/>
    <property type="match status" value="4"/>
</dbReference>
<dbReference type="Pfam" id="PF02209">
    <property type="entry name" value="VHP"/>
    <property type="match status" value="1"/>
</dbReference>
<dbReference type="PRINTS" id="PR00597">
    <property type="entry name" value="GELSOLIN"/>
</dbReference>